<dbReference type="Gene3D" id="1.10.287.110">
    <property type="entry name" value="DnaJ domain"/>
    <property type="match status" value="1"/>
</dbReference>
<reference evidence="3" key="1">
    <citation type="submission" date="2019-10" db="EMBL/GenBank/DDBJ databases">
        <authorList>
            <person name="Zhang R."/>
            <person name="Pan Y."/>
            <person name="Wang J."/>
            <person name="Ma R."/>
            <person name="Yu S."/>
        </authorList>
    </citation>
    <scope>NUCLEOTIDE SEQUENCE</scope>
    <source>
        <strain evidence="3">LA-IB0</strain>
        <tissue evidence="3">Leaf</tissue>
    </source>
</reference>
<feature type="region of interest" description="Disordered" evidence="1">
    <location>
        <begin position="681"/>
        <end position="723"/>
    </location>
</feature>
<dbReference type="SUPFAM" id="SSF48452">
    <property type="entry name" value="TPR-like"/>
    <property type="match status" value="2"/>
</dbReference>
<dbReference type="EMBL" id="WHWC01000013">
    <property type="protein sequence ID" value="KAG8370996.1"/>
    <property type="molecule type" value="Genomic_DNA"/>
</dbReference>
<name>A0AAV6WSC3_9LAMI</name>
<dbReference type="InterPro" id="IPR036869">
    <property type="entry name" value="J_dom_sf"/>
</dbReference>
<dbReference type="InterPro" id="IPR011990">
    <property type="entry name" value="TPR-like_helical_dom_sf"/>
</dbReference>
<sequence>MSPATVDSAAPPPYPAGPISKSPHFNPSHIISDSNIAFAFVSNPMDPNFGFNSPSLGPSKPAAGHTRPPRLAKLRKPLAGHRPNLFRSAAANLGESGVDSMRIDPGLSAGNHASVPSQQNVVRGFLFGSSDGSNTSSSISSSGGSSSKSNLFNEAVSNANVETSTVVDEMMRLRIESEKAYSNSMNVKSGGSAHLSGKDHSLRGGDESVVSELPDDMRRLYIESEHYGKLYGGNVEELPNKMKKLNVKDYERDDSKNFGSGRSDRKSLGGSLDNMLPNKMKVLNIDDSSSVSEKVDDVSSRDKNIDNANNSPRISTGSSLRSSVETLHGAQAKNLGDGNLCNTGFNFQAGLPSKDTSTYVSFNNESNSKSLPLFASSGIHFKPVAGVPEMPSVNRANNKVEFTFTSKLDSMEAQNVQFKTPDPKGNLVFGLNRKVETKRESTRDAGLKKKKGKWKKPTQIPLRLGQEFVFQENLQENAEYSPMDVSPYEEILVDNTFSRETSIASEESSHLDDNSNEAHLNVSNDIADESLVSATERLYINEFDVKGSDGQDEESTYCVNEDIRSEGPEEDTVSGAETESFKSATDELDYSTDSFVTAADFEGSSIERQDSDGSSRFKHDASLADMDTSFIFAASSSALSESSASMNIPKKKNRIKVGQDSHISTPSVKVSHASSDLSSFQIPGSSLSSSKQGQRGDFSSVLSQRRDKSEQVKEMVTNQDSATDASVTAQESCEKWRLRGNQAYAKGDFSTAEDCYSQGVHCISQNETSRCCLRALMLCYSNRAATRISLGRLREALEDCMKAAALDPNFHKVQVRAASCYLALGEVENATLHFMKCLQAGPDVCVDRKLLVEASEGLEKAKKVAGCMKQAAELLGRRTSDDIDSAVSVISEALMISSSSEKLLQMKADALLMLKKYEELIQLCEQILGSVELKFLMSGVVSHSVEFHDSDLKKAPSFRVLCWSLIVKSYFYLGRLEEALVFLKKLEESMYLVERSESKTVDSMIPLIGTIRKLLHHKAAGNEAYQSGKHAEAVEHYTAAVSCSVESRPFAAICFCNRAAAYRAMGQIVDALADCSLAIALDGNYFKAISRRATLHESIRDYGQAVSDLQKLVSLLTKEVDKKTNQSRTSDKVNSVNELRQARLKLLEMEEASRREIPLNMYLILGVDPSAAASEIKKAYRKAALKYHPDKAGQSLARNENADDVIWKEIAEEVHKDADRLFKMIGEAYAVLSDPTKRSRYDLEEEIRNGNTLKMYSDTHNYERSGSRGQWPEFQRSYGSSTRGSDRNRYNWYYDDY</sequence>
<proteinExistence type="predicted"/>
<dbReference type="InterPro" id="IPR018253">
    <property type="entry name" value="DnaJ_domain_CS"/>
</dbReference>
<feature type="region of interest" description="Disordered" evidence="1">
    <location>
        <begin position="184"/>
        <end position="209"/>
    </location>
</feature>
<feature type="region of interest" description="Disordered" evidence="1">
    <location>
        <begin position="1259"/>
        <end position="1284"/>
    </location>
</feature>
<feature type="compositionally biased region" description="Basic and acidic residues" evidence="1">
    <location>
        <begin position="246"/>
        <end position="267"/>
    </location>
</feature>
<comment type="caution">
    <text evidence="3">The sequence shown here is derived from an EMBL/GenBank/DDBJ whole genome shotgun (WGS) entry which is preliminary data.</text>
</comment>
<feature type="compositionally biased region" description="Basic and acidic residues" evidence="1">
    <location>
        <begin position="704"/>
        <end position="713"/>
    </location>
</feature>
<feature type="domain" description="J" evidence="2">
    <location>
        <begin position="1160"/>
        <end position="1245"/>
    </location>
</feature>
<feature type="region of interest" description="Disordered" evidence="1">
    <location>
        <begin position="1"/>
        <end position="21"/>
    </location>
</feature>
<dbReference type="PRINTS" id="PR00625">
    <property type="entry name" value="JDOMAIN"/>
</dbReference>
<accession>A0AAV6WSC3</accession>
<dbReference type="Gene3D" id="1.25.40.10">
    <property type="entry name" value="Tetratricopeptide repeat domain"/>
    <property type="match status" value="3"/>
</dbReference>
<evidence type="ECO:0000259" key="2">
    <source>
        <dbReference type="PROSITE" id="PS50076"/>
    </source>
</evidence>
<organism evidence="3 4">
    <name type="scientific">Buddleja alternifolia</name>
    <dbReference type="NCBI Taxonomy" id="168488"/>
    <lineage>
        <taxon>Eukaryota</taxon>
        <taxon>Viridiplantae</taxon>
        <taxon>Streptophyta</taxon>
        <taxon>Embryophyta</taxon>
        <taxon>Tracheophyta</taxon>
        <taxon>Spermatophyta</taxon>
        <taxon>Magnoliopsida</taxon>
        <taxon>eudicotyledons</taxon>
        <taxon>Gunneridae</taxon>
        <taxon>Pentapetalae</taxon>
        <taxon>asterids</taxon>
        <taxon>lamiids</taxon>
        <taxon>Lamiales</taxon>
        <taxon>Scrophulariaceae</taxon>
        <taxon>Buddlejeae</taxon>
        <taxon>Buddleja</taxon>
    </lineage>
</organism>
<dbReference type="InterPro" id="IPR019734">
    <property type="entry name" value="TPR_rpt"/>
</dbReference>
<feature type="compositionally biased region" description="Basic and acidic residues" evidence="1">
    <location>
        <begin position="293"/>
        <end position="305"/>
    </location>
</feature>
<feature type="compositionally biased region" description="Basic and acidic residues" evidence="1">
    <location>
        <begin position="196"/>
        <end position="206"/>
    </location>
</feature>
<dbReference type="Pfam" id="PF00226">
    <property type="entry name" value="DnaJ"/>
    <property type="match status" value="1"/>
</dbReference>
<dbReference type="SMART" id="SM00028">
    <property type="entry name" value="TPR"/>
    <property type="match status" value="6"/>
</dbReference>
<evidence type="ECO:0000313" key="3">
    <source>
        <dbReference type="EMBL" id="KAG8370996.1"/>
    </source>
</evidence>
<dbReference type="SUPFAM" id="SSF46565">
    <property type="entry name" value="Chaperone J-domain"/>
    <property type="match status" value="1"/>
</dbReference>
<feature type="region of interest" description="Disordered" evidence="1">
    <location>
        <begin position="562"/>
        <end position="585"/>
    </location>
</feature>
<dbReference type="Proteomes" id="UP000826271">
    <property type="component" value="Unassembled WGS sequence"/>
</dbReference>
<dbReference type="PANTHER" id="PTHR45181">
    <property type="entry name" value="HEAT SHOCK PROTEIN DNAJ WITH TETRATRICOPEPTIDE REPEAT-CONTAINING PROTEIN"/>
    <property type="match status" value="1"/>
</dbReference>
<gene>
    <name evidence="3" type="ORF">BUALT_Bualt13G0041200</name>
</gene>
<dbReference type="SMART" id="SM00271">
    <property type="entry name" value="DnaJ"/>
    <property type="match status" value="1"/>
</dbReference>
<feature type="compositionally biased region" description="Polar residues" evidence="1">
    <location>
        <begin position="306"/>
        <end position="320"/>
    </location>
</feature>
<keyword evidence="4" id="KW-1185">Reference proteome</keyword>
<dbReference type="CDD" id="cd06257">
    <property type="entry name" value="DnaJ"/>
    <property type="match status" value="1"/>
</dbReference>
<feature type="compositionally biased region" description="Polar residues" evidence="1">
    <location>
        <begin position="681"/>
        <end position="693"/>
    </location>
</feature>
<dbReference type="PANTHER" id="PTHR45181:SF4">
    <property type="entry name" value="HEAT SHOCK PROTEIN DNAJ WITH TETRATRICOPEPTIDE REPEAT-CONTAINING PROTEIN"/>
    <property type="match status" value="1"/>
</dbReference>
<feature type="region of interest" description="Disordered" evidence="1">
    <location>
        <begin position="246"/>
        <end position="320"/>
    </location>
</feature>
<evidence type="ECO:0000256" key="1">
    <source>
        <dbReference type="SAM" id="MobiDB-lite"/>
    </source>
</evidence>
<protein>
    <recommendedName>
        <fullName evidence="2">J domain-containing protein</fullName>
    </recommendedName>
</protein>
<dbReference type="PROSITE" id="PS50076">
    <property type="entry name" value="DNAJ_2"/>
    <property type="match status" value="1"/>
</dbReference>
<evidence type="ECO:0000313" key="4">
    <source>
        <dbReference type="Proteomes" id="UP000826271"/>
    </source>
</evidence>
<dbReference type="InterPro" id="IPR001623">
    <property type="entry name" value="DnaJ_domain"/>
</dbReference>
<dbReference type="PROSITE" id="PS00636">
    <property type="entry name" value="DNAJ_1"/>
    <property type="match status" value="1"/>
</dbReference>